<dbReference type="PANTHER" id="PTHR43861:SF6">
    <property type="entry name" value="METHYLTRANSFERASE TYPE 11"/>
    <property type="match status" value="1"/>
</dbReference>
<evidence type="ECO:0008006" key="3">
    <source>
        <dbReference type="Google" id="ProtNLM"/>
    </source>
</evidence>
<dbReference type="Proteomes" id="UP000228906">
    <property type="component" value="Unassembled WGS sequence"/>
</dbReference>
<dbReference type="EMBL" id="PFAV01000032">
    <property type="protein sequence ID" value="PIR91504.1"/>
    <property type="molecule type" value="Genomic_DNA"/>
</dbReference>
<reference evidence="2" key="1">
    <citation type="submission" date="2017-09" db="EMBL/GenBank/DDBJ databases">
        <title>Depth-based differentiation of microbial function through sediment-hosted aquifers and enrichment of novel symbionts in the deep terrestrial subsurface.</title>
        <authorList>
            <person name="Probst A.J."/>
            <person name="Ladd B."/>
            <person name="Jarett J.K."/>
            <person name="Geller-Mcgrath D.E."/>
            <person name="Sieber C.M.K."/>
            <person name="Emerson J.B."/>
            <person name="Anantharaman K."/>
            <person name="Thomas B.C."/>
            <person name="Malmstrom R."/>
            <person name="Stieglmeier M."/>
            <person name="Klingl A."/>
            <person name="Woyke T."/>
            <person name="Ryan C.M."/>
            <person name="Banfield J.F."/>
        </authorList>
    </citation>
    <scope>NUCLEOTIDE SEQUENCE [LARGE SCALE GENOMIC DNA]</scope>
</reference>
<dbReference type="InterPro" id="IPR010743">
    <property type="entry name" value="Methionine_synth_MetW"/>
</dbReference>
<evidence type="ECO:0000313" key="2">
    <source>
        <dbReference type="Proteomes" id="UP000228906"/>
    </source>
</evidence>
<organism evidence="1 2">
    <name type="scientific">bacterium (Candidatus Gribaldobacteria) CG10_big_fil_rev_8_21_14_0_10_41_12</name>
    <dbReference type="NCBI Taxonomy" id="2014277"/>
    <lineage>
        <taxon>Bacteria</taxon>
        <taxon>Candidatus Gribaldobacteria</taxon>
    </lineage>
</organism>
<dbReference type="Pfam" id="PF07021">
    <property type="entry name" value="MetW"/>
    <property type="match status" value="1"/>
</dbReference>
<accession>A0A2H0UXB2</accession>
<gene>
    <name evidence="1" type="ORF">COU03_01860</name>
</gene>
<proteinExistence type="predicted"/>
<sequence length="214" mass="24460">MSVVNFENQKWQKKEQGINFRLKAALAMIEKGPVLDLGCGDGVFLELLKNKGIEGRGLDISEVAIARAKSKGLSAEQFDFGSQRLPFADNDFSLVVLLDVLEHLYQPPNILQEARRVAKEVVVAVPNFNSLPARLQTLLGRVPENNLAKKGHIYWFNLDVLQKMLKETGWQIMETKNNTFFERYFLLKNIFRFLAEVFPNLIALSFVIKAKRYE</sequence>
<protein>
    <recommendedName>
        <fullName evidence="3">Methionine biosynthesis protein MetW</fullName>
    </recommendedName>
</protein>
<dbReference type="SUPFAM" id="SSF53335">
    <property type="entry name" value="S-adenosyl-L-methionine-dependent methyltransferases"/>
    <property type="match status" value="1"/>
</dbReference>
<evidence type="ECO:0000313" key="1">
    <source>
        <dbReference type="EMBL" id="PIR91504.1"/>
    </source>
</evidence>
<name>A0A2H0UXB2_9BACT</name>
<dbReference type="Gene3D" id="3.40.50.150">
    <property type="entry name" value="Vaccinia Virus protein VP39"/>
    <property type="match status" value="1"/>
</dbReference>
<comment type="caution">
    <text evidence="1">The sequence shown here is derived from an EMBL/GenBank/DDBJ whole genome shotgun (WGS) entry which is preliminary data.</text>
</comment>
<dbReference type="CDD" id="cd02440">
    <property type="entry name" value="AdoMet_MTases"/>
    <property type="match status" value="1"/>
</dbReference>
<dbReference type="AlphaFoldDB" id="A0A2H0UXB2"/>
<dbReference type="PANTHER" id="PTHR43861">
    <property type="entry name" value="TRANS-ACONITATE 2-METHYLTRANSFERASE-RELATED"/>
    <property type="match status" value="1"/>
</dbReference>
<dbReference type="InterPro" id="IPR029063">
    <property type="entry name" value="SAM-dependent_MTases_sf"/>
</dbReference>